<proteinExistence type="predicted"/>
<dbReference type="KEGG" id="slia:HA039_26750"/>
<gene>
    <name evidence="2" type="ORF">HA039_26750</name>
</gene>
<evidence type="ECO:0000256" key="1">
    <source>
        <dbReference type="SAM" id="MobiDB-lite"/>
    </source>
</evidence>
<dbReference type="AlphaFoldDB" id="A0A6G9H9P9"/>
<evidence type="ECO:0000313" key="3">
    <source>
        <dbReference type="Proteomes" id="UP000501179"/>
    </source>
</evidence>
<evidence type="ECO:0008006" key="4">
    <source>
        <dbReference type="Google" id="ProtNLM"/>
    </source>
</evidence>
<feature type="compositionally biased region" description="Gly residues" evidence="1">
    <location>
        <begin position="125"/>
        <end position="147"/>
    </location>
</feature>
<dbReference type="Proteomes" id="UP000501179">
    <property type="component" value="Chromosome"/>
</dbReference>
<sequence length="248" mass="23985">MRQRLGLGRLLPSGGPAEGIWVTEQAASAELRRAAEAVPGASLGTLAVSAADDDGPGLPVVPPPPGDAVAGPLRIDGEFTATTGEPLMAVARRVREVLAGAARERLGLDVAEVDLRVTGLVEPGDGAGGAEAGPGEPGAGAGAGAGAGRKSAATGPVGGRAAVAKGEAAWAAAGVPGVAYLTGTLGAAVTVTWNQVRVEVATAPGHHAPTVARAVRDAVAATGTPPVTVLVTAVEAVREGAEPGAGRA</sequence>
<dbReference type="EMBL" id="CP050177">
    <property type="protein sequence ID" value="QIQ07184.1"/>
    <property type="molecule type" value="Genomic_DNA"/>
</dbReference>
<keyword evidence="3" id="KW-1185">Reference proteome</keyword>
<name>A0A6G9H9P9_9ACTN</name>
<evidence type="ECO:0000313" key="2">
    <source>
        <dbReference type="EMBL" id="QIQ07184.1"/>
    </source>
</evidence>
<feature type="region of interest" description="Disordered" evidence="1">
    <location>
        <begin position="124"/>
        <end position="157"/>
    </location>
</feature>
<accession>A0A6G9H9P9</accession>
<organism evidence="2 3">
    <name type="scientific">Streptomyces liangshanensis</name>
    <dbReference type="NCBI Taxonomy" id="2717324"/>
    <lineage>
        <taxon>Bacteria</taxon>
        <taxon>Bacillati</taxon>
        <taxon>Actinomycetota</taxon>
        <taxon>Actinomycetes</taxon>
        <taxon>Kitasatosporales</taxon>
        <taxon>Streptomycetaceae</taxon>
        <taxon>Streptomyces</taxon>
    </lineage>
</organism>
<reference evidence="2 3" key="1">
    <citation type="submission" date="2020-03" db="EMBL/GenBank/DDBJ databases">
        <title>A novel species.</title>
        <authorList>
            <person name="Gao J."/>
        </authorList>
    </citation>
    <scope>NUCLEOTIDE SEQUENCE [LARGE SCALE GENOMIC DNA]</scope>
    <source>
        <strain evidence="2 3">QMT-12</strain>
    </source>
</reference>
<protein>
    <recommendedName>
        <fullName evidence="4">Nucleopolyhedrovirus P10 family protein</fullName>
    </recommendedName>
</protein>